<dbReference type="InterPro" id="IPR006616">
    <property type="entry name" value="DM9_repeat"/>
</dbReference>
<reference evidence="1 2" key="1">
    <citation type="journal article" date="2015" name="Nat. Commun.">
        <title>Lucilia cuprina genome unlocks parasitic fly biology to underpin future interventions.</title>
        <authorList>
            <person name="Anstead C.A."/>
            <person name="Korhonen P.K."/>
            <person name="Young N.D."/>
            <person name="Hall R.S."/>
            <person name="Jex A.R."/>
            <person name="Murali S.C."/>
            <person name="Hughes D.S."/>
            <person name="Lee S.F."/>
            <person name="Perry T."/>
            <person name="Stroehlein A.J."/>
            <person name="Ansell B.R."/>
            <person name="Breugelmans B."/>
            <person name="Hofmann A."/>
            <person name="Qu J."/>
            <person name="Dugan S."/>
            <person name="Lee S.L."/>
            <person name="Chao H."/>
            <person name="Dinh H."/>
            <person name="Han Y."/>
            <person name="Doddapaneni H.V."/>
            <person name="Worley K.C."/>
            <person name="Muzny D.M."/>
            <person name="Ioannidis P."/>
            <person name="Waterhouse R.M."/>
            <person name="Zdobnov E.M."/>
            <person name="James P.J."/>
            <person name="Bagnall N.H."/>
            <person name="Kotze A.C."/>
            <person name="Gibbs R.A."/>
            <person name="Richards S."/>
            <person name="Batterham P."/>
            <person name="Gasser R.B."/>
        </authorList>
    </citation>
    <scope>NUCLEOTIDE SEQUENCE [LARGE SCALE GENOMIC DNA]</scope>
    <source>
        <strain evidence="1 2">LS</strain>
        <tissue evidence="1">Full body</tissue>
    </source>
</reference>
<organism evidence="1 2">
    <name type="scientific">Lucilia cuprina</name>
    <name type="common">Green bottle fly</name>
    <name type="synonym">Australian sheep blowfly</name>
    <dbReference type="NCBI Taxonomy" id="7375"/>
    <lineage>
        <taxon>Eukaryota</taxon>
        <taxon>Metazoa</taxon>
        <taxon>Ecdysozoa</taxon>
        <taxon>Arthropoda</taxon>
        <taxon>Hexapoda</taxon>
        <taxon>Insecta</taxon>
        <taxon>Pterygota</taxon>
        <taxon>Neoptera</taxon>
        <taxon>Endopterygota</taxon>
        <taxon>Diptera</taxon>
        <taxon>Brachycera</taxon>
        <taxon>Muscomorpha</taxon>
        <taxon>Oestroidea</taxon>
        <taxon>Calliphoridae</taxon>
        <taxon>Luciliinae</taxon>
        <taxon>Lucilia</taxon>
    </lineage>
</organism>
<dbReference type="PANTHER" id="PTHR31649:SF10">
    <property type="entry name" value="IP19903P-RELATED"/>
    <property type="match status" value="1"/>
</dbReference>
<dbReference type="AlphaFoldDB" id="A0A0L0BL78"/>
<sequence length="284" mass="30266">MEHQWVSCANGAVPSLAVVAGHDSDGDTIYIGRAEYSGDLLPAKVIPNKGKAYVSFGGQEVEVDTYEVLSGLRYQWIPAANGDVPTAAVKVGRAADGDFLYAGRGHYEGSLTVGKVHPSHGCLYIPYGEAEVKLTEYEVLTQPDQWIAATADSMPEDALEGGRDADGDPIYVGRVFKDGDLMPAKVIPNKGGAYVAYDSEEHKVENFQVLAGAGFMWTHCDNGNIVPGAVPAGNTCDGETLYIGRAEHEGSVCVGKIHPSHGCLYLPYGGGEVKVESYEILVRV</sequence>
<evidence type="ECO:0008006" key="3">
    <source>
        <dbReference type="Google" id="ProtNLM"/>
    </source>
</evidence>
<dbReference type="EMBL" id="JRES01001705">
    <property type="protein sequence ID" value="KNC20703.1"/>
    <property type="molecule type" value="Genomic_DNA"/>
</dbReference>
<gene>
    <name evidence="1" type="ORF">FF38_07713</name>
</gene>
<keyword evidence="2" id="KW-1185">Reference proteome</keyword>
<dbReference type="Proteomes" id="UP000037069">
    <property type="component" value="Unassembled WGS sequence"/>
</dbReference>
<comment type="caution">
    <text evidence="1">The sequence shown here is derived from an EMBL/GenBank/DDBJ whole genome shotgun (WGS) entry which is preliminary data.</text>
</comment>
<dbReference type="SMART" id="SM00696">
    <property type="entry name" value="DM9"/>
    <property type="match status" value="4"/>
</dbReference>
<dbReference type="Pfam" id="PF11901">
    <property type="entry name" value="DM9"/>
    <property type="match status" value="2"/>
</dbReference>
<protein>
    <recommendedName>
        <fullName evidence="3">Natterin-3</fullName>
    </recommendedName>
</protein>
<name>A0A0L0BL78_LUCCU</name>
<evidence type="ECO:0000313" key="1">
    <source>
        <dbReference type="EMBL" id="KNC20703.1"/>
    </source>
</evidence>
<dbReference type="OMA" id="MTDHRWM"/>
<proteinExistence type="predicted"/>
<dbReference type="STRING" id="7375.A0A0L0BL78"/>
<dbReference type="OrthoDB" id="1925699at2759"/>
<dbReference type="PANTHER" id="PTHR31649">
    <property type="entry name" value="AGAP009604-PA"/>
    <property type="match status" value="1"/>
</dbReference>
<evidence type="ECO:0000313" key="2">
    <source>
        <dbReference type="Proteomes" id="UP000037069"/>
    </source>
</evidence>
<accession>A0A0L0BL78</accession>